<keyword evidence="7" id="KW-1185">Reference proteome</keyword>
<dbReference type="Gene3D" id="3.20.20.30">
    <property type="entry name" value="Luciferase-like domain"/>
    <property type="match status" value="1"/>
</dbReference>
<protein>
    <recommendedName>
        <fullName evidence="8">Luciferase-like monooxygenase</fullName>
    </recommendedName>
</protein>
<organism evidence="6 7">
    <name type="scientific">Cryptosporangium aurantiacum</name>
    <dbReference type="NCBI Taxonomy" id="134849"/>
    <lineage>
        <taxon>Bacteria</taxon>
        <taxon>Bacillati</taxon>
        <taxon>Actinomycetota</taxon>
        <taxon>Actinomycetes</taxon>
        <taxon>Cryptosporangiales</taxon>
        <taxon>Cryptosporangiaceae</taxon>
        <taxon>Cryptosporangium</taxon>
    </lineage>
</organism>
<evidence type="ECO:0008006" key="8">
    <source>
        <dbReference type="Google" id="ProtNLM"/>
    </source>
</evidence>
<keyword evidence="4" id="KW-0503">Monooxygenase</keyword>
<evidence type="ECO:0000313" key="7">
    <source>
        <dbReference type="Proteomes" id="UP000184440"/>
    </source>
</evidence>
<name>A0A1M7RKH4_9ACTN</name>
<dbReference type="SUPFAM" id="SSF51679">
    <property type="entry name" value="Bacterial luciferase-like"/>
    <property type="match status" value="1"/>
</dbReference>
<dbReference type="PANTHER" id="PTHR30011">
    <property type="entry name" value="ALKANESULFONATE MONOOXYGENASE-RELATED"/>
    <property type="match status" value="1"/>
</dbReference>
<evidence type="ECO:0000256" key="1">
    <source>
        <dbReference type="ARBA" id="ARBA00022630"/>
    </source>
</evidence>
<keyword evidence="2" id="KW-0288">FMN</keyword>
<accession>A0A1M7RKH4</accession>
<proteinExistence type="predicted"/>
<dbReference type="PANTHER" id="PTHR30011:SF16">
    <property type="entry name" value="C2H2 FINGER DOMAIN TRANSCRIPTION FACTOR (EUROFUNG)-RELATED"/>
    <property type="match status" value="1"/>
</dbReference>
<keyword evidence="1" id="KW-0285">Flavoprotein</keyword>
<evidence type="ECO:0000313" key="6">
    <source>
        <dbReference type="EMBL" id="SHN46640.1"/>
    </source>
</evidence>
<sequence length="133" mass="14570">MRSGPGSGSRSTASADGIAKTLIDQSPNPDWTIGELVRWFGNLRVVGTPEQIADRIEAWQDAGVDGLNVQYVTSPGTFQDFADHVAPVLRQRGLLQKSYGPGTLREKFFPGHGPFLPDEHPARRLRRAAFDKA</sequence>
<dbReference type="EMBL" id="FRCS01000017">
    <property type="protein sequence ID" value="SHN46640.1"/>
    <property type="molecule type" value="Genomic_DNA"/>
</dbReference>
<dbReference type="GO" id="GO:0016705">
    <property type="term" value="F:oxidoreductase activity, acting on paired donors, with incorporation or reduction of molecular oxygen"/>
    <property type="evidence" value="ECO:0007669"/>
    <property type="project" value="InterPro"/>
</dbReference>
<evidence type="ECO:0000256" key="3">
    <source>
        <dbReference type="ARBA" id="ARBA00023002"/>
    </source>
</evidence>
<reference evidence="6 7" key="1">
    <citation type="submission" date="2016-11" db="EMBL/GenBank/DDBJ databases">
        <authorList>
            <person name="Jaros S."/>
            <person name="Januszkiewicz K."/>
            <person name="Wedrychowicz H."/>
        </authorList>
    </citation>
    <scope>NUCLEOTIDE SEQUENCE [LARGE SCALE GENOMIC DNA]</scope>
    <source>
        <strain evidence="6 7">DSM 46144</strain>
    </source>
</reference>
<evidence type="ECO:0000256" key="5">
    <source>
        <dbReference type="SAM" id="MobiDB-lite"/>
    </source>
</evidence>
<dbReference type="InterPro" id="IPR036661">
    <property type="entry name" value="Luciferase-like_sf"/>
</dbReference>
<dbReference type="STRING" id="134849.SAMN05443668_11723"/>
<dbReference type="GO" id="GO:0004497">
    <property type="term" value="F:monooxygenase activity"/>
    <property type="evidence" value="ECO:0007669"/>
    <property type="project" value="UniProtKB-KW"/>
</dbReference>
<feature type="region of interest" description="Disordered" evidence="5">
    <location>
        <begin position="1"/>
        <end position="24"/>
    </location>
</feature>
<dbReference type="InterPro" id="IPR051260">
    <property type="entry name" value="Diverse_substr_monoxygenases"/>
</dbReference>
<keyword evidence="3" id="KW-0560">Oxidoreductase</keyword>
<dbReference type="Proteomes" id="UP000184440">
    <property type="component" value="Unassembled WGS sequence"/>
</dbReference>
<evidence type="ECO:0000256" key="2">
    <source>
        <dbReference type="ARBA" id="ARBA00022643"/>
    </source>
</evidence>
<dbReference type="RefSeq" id="WP_178380073.1">
    <property type="nucleotide sequence ID" value="NZ_FRCS01000017.1"/>
</dbReference>
<dbReference type="AlphaFoldDB" id="A0A1M7RKH4"/>
<gene>
    <name evidence="6" type="ORF">SAMN05443668_11723</name>
</gene>
<evidence type="ECO:0000256" key="4">
    <source>
        <dbReference type="ARBA" id="ARBA00023033"/>
    </source>
</evidence>